<dbReference type="InterPro" id="IPR008030">
    <property type="entry name" value="NmrA-like"/>
</dbReference>
<keyword evidence="3" id="KW-1185">Reference proteome</keyword>
<gene>
    <name evidence="2" type="ORF">G8759_33620</name>
</gene>
<evidence type="ECO:0000313" key="2">
    <source>
        <dbReference type="EMBL" id="QIP17232.1"/>
    </source>
</evidence>
<dbReference type="RefSeq" id="WP_167217877.1">
    <property type="nucleotide sequence ID" value="NZ_CP050063.1"/>
</dbReference>
<evidence type="ECO:0000259" key="1">
    <source>
        <dbReference type="Pfam" id="PF05368"/>
    </source>
</evidence>
<dbReference type="InterPro" id="IPR036291">
    <property type="entry name" value="NAD(P)-bd_dom_sf"/>
</dbReference>
<accession>A0A6G9AXP4</accession>
<sequence>MNTLSIPALQPEDATVPATSPTILVTGATGTIGTELTRILSEKGVVFRVMVRSARDVKKFNTLAGVEVVIGDFNDTATIAQALVGIDRAFLLTNSSEQAESQQLNFVTEARRAGVAHIVKLSQFAADLASPVRFLRYHAVVEQAIKLSGMAFTFLRPNLFMQGLLGFRASIAEQGKFFAAIGDASVSAVDIRDIAAVAAATLTGSGHEGKIYTLTGPEALTHPEMADKLATALGHPVTFVDVPPAAMRDALIQFGFPIWQADGLIEDYAHYSHNEASVVTTDVQDATGSAPRDFAAFAHDYTSVFLTALSSH</sequence>
<dbReference type="Proteomes" id="UP000501802">
    <property type="component" value="Chromosome"/>
</dbReference>
<proteinExistence type="predicted"/>
<dbReference type="PANTHER" id="PTHR43162:SF1">
    <property type="entry name" value="PRESTALK A DIFFERENTIATION PROTEIN A"/>
    <property type="match status" value="1"/>
</dbReference>
<dbReference type="SUPFAM" id="SSF51735">
    <property type="entry name" value="NAD(P)-binding Rossmann-fold domains"/>
    <property type="match status" value="1"/>
</dbReference>
<dbReference type="PANTHER" id="PTHR43162">
    <property type="match status" value="1"/>
</dbReference>
<dbReference type="Pfam" id="PF05368">
    <property type="entry name" value="NmrA"/>
    <property type="match status" value="1"/>
</dbReference>
<dbReference type="Gene3D" id="3.40.50.720">
    <property type="entry name" value="NAD(P)-binding Rossmann-like Domain"/>
    <property type="match status" value="1"/>
</dbReference>
<dbReference type="AlphaFoldDB" id="A0A6G9AXP4"/>
<dbReference type="EMBL" id="CP050063">
    <property type="protein sequence ID" value="QIP17232.1"/>
    <property type="molecule type" value="Genomic_DNA"/>
</dbReference>
<dbReference type="KEGG" id="spib:G8759_33620"/>
<reference evidence="2 3" key="1">
    <citation type="submission" date="2020-03" db="EMBL/GenBank/DDBJ databases">
        <authorList>
            <person name="Kim M.K."/>
        </authorList>
    </citation>
    <scope>NUCLEOTIDE SEQUENCE [LARGE SCALE GENOMIC DNA]</scope>
    <source>
        <strain evidence="2 3">BT328</strain>
    </source>
</reference>
<name>A0A6G9AXP4_9BACT</name>
<feature type="domain" description="NmrA-like" evidence="1">
    <location>
        <begin position="21"/>
        <end position="261"/>
    </location>
</feature>
<organism evidence="2 3">
    <name type="scientific">Spirosoma aureum</name>
    <dbReference type="NCBI Taxonomy" id="2692134"/>
    <lineage>
        <taxon>Bacteria</taxon>
        <taxon>Pseudomonadati</taxon>
        <taxon>Bacteroidota</taxon>
        <taxon>Cytophagia</taxon>
        <taxon>Cytophagales</taxon>
        <taxon>Cytophagaceae</taxon>
        <taxon>Spirosoma</taxon>
    </lineage>
</organism>
<evidence type="ECO:0000313" key="3">
    <source>
        <dbReference type="Proteomes" id="UP000501802"/>
    </source>
</evidence>
<dbReference type="CDD" id="cd05269">
    <property type="entry name" value="TMR_SDR_a"/>
    <property type="match status" value="1"/>
</dbReference>
<protein>
    <submittedName>
        <fullName evidence="2">SDR family oxidoreductase</fullName>
    </submittedName>
</protein>
<dbReference type="Gene3D" id="3.90.25.10">
    <property type="entry name" value="UDP-galactose 4-epimerase, domain 1"/>
    <property type="match status" value="1"/>
</dbReference>
<dbReference type="InterPro" id="IPR051604">
    <property type="entry name" value="Ergot_Alk_Oxidoreductase"/>
</dbReference>